<dbReference type="Gene3D" id="3.40.50.720">
    <property type="entry name" value="NAD(P)-binding Rossmann-like Domain"/>
    <property type="match status" value="1"/>
</dbReference>
<protein>
    <recommendedName>
        <fullName evidence="1">Dipicolinate synthase subunit A N-terminal domain-containing protein</fullName>
    </recommendedName>
</protein>
<dbReference type="InterPro" id="IPR036291">
    <property type="entry name" value="NAD(P)-bd_dom_sf"/>
</dbReference>
<keyword evidence="3" id="KW-1185">Reference proteome</keyword>
<evidence type="ECO:0000313" key="3">
    <source>
        <dbReference type="Proteomes" id="UP000677305"/>
    </source>
</evidence>
<accession>A0A8J8SES2</accession>
<dbReference type="Proteomes" id="UP000677305">
    <property type="component" value="Chromosome"/>
</dbReference>
<evidence type="ECO:0000313" key="2">
    <source>
        <dbReference type="EMBL" id="QUH31841.1"/>
    </source>
</evidence>
<dbReference type="AlphaFoldDB" id="A0A8J8SES2"/>
<dbReference type="InterPro" id="IPR031629">
    <property type="entry name" value="DpaA_N"/>
</dbReference>
<dbReference type="SUPFAM" id="SSF51735">
    <property type="entry name" value="NAD(P)-binding Rossmann-fold domains"/>
    <property type="match status" value="2"/>
</dbReference>
<dbReference type="EMBL" id="CP058561">
    <property type="protein sequence ID" value="QUH31841.1"/>
    <property type="molecule type" value="Genomic_DNA"/>
</dbReference>
<organism evidence="2 3">
    <name type="scientific">Vallitalea guaymasensis</name>
    <dbReference type="NCBI Taxonomy" id="1185412"/>
    <lineage>
        <taxon>Bacteria</taxon>
        <taxon>Bacillati</taxon>
        <taxon>Bacillota</taxon>
        <taxon>Clostridia</taxon>
        <taxon>Lachnospirales</taxon>
        <taxon>Vallitaleaceae</taxon>
        <taxon>Vallitalea</taxon>
    </lineage>
</organism>
<proteinExistence type="predicted"/>
<feature type="domain" description="Dipicolinate synthase subunit A N-terminal" evidence="1">
    <location>
        <begin position="4"/>
        <end position="117"/>
    </location>
</feature>
<dbReference type="KEGG" id="vgu:HYG85_24060"/>
<dbReference type="RefSeq" id="WP_212691762.1">
    <property type="nucleotide sequence ID" value="NZ_CP058561.1"/>
</dbReference>
<dbReference type="Pfam" id="PF16924">
    <property type="entry name" value="DpaA_N"/>
    <property type="match status" value="1"/>
</dbReference>
<name>A0A8J8SES2_9FIRM</name>
<gene>
    <name evidence="2" type="ORF">HYG85_24060</name>
</gene>
<reference evidence="2 3" key="1">
    <citation type="submission" date="2020-07" db="EMBL/GenBank/DDBJ databases">
        <title>Vallitalea guaymasensis genome.</title>
        <authorList>
            <person name="Postec A."/>
        </authorList>
    </citation>
    <scope>NUCLEOTIDE SEQUENCE [LARGE SCALE GENOMIC DNA]</scope>
    <source>
        <strain evidence="2 3">Ra1766G1</strain>
    </source>
</reference>
<sequence>MKNKIAVIGGDLRQIYLANIFSNNNQVFILGNEHKELSSNVKQATSLEEAVKDASFIICPIPFSKDNEHIFAANSKQKILYKDLFNLITSEQYIFSGPYSEEVLEYAKENNIHLFDIVAEDEFAILNSIPTAEGVLSMMIENVGITLANNKCLVLGYGRCGMAIGDLAKKLNMDVYVASANNEELIMATINKLKTAKIQDNKLLRVDYLIRDFLDDSNFIINLEKFNYVINTIPVALIDIDLSKKLDDYIFIDIANVYEGNTNKFINARGIPGKYSPKTAAEIISGVIEKEIYGRNNKSGKE</sequence>
<evidence type="ECO:0000259" key="1">
    <source>
        <dbReference type="Pfam" id="PF16924"/>
    </source>
</evidence>